<dbReference type="InterPro" id="IPR037730">
    <property type="entry name" value="IMP2"/>
</dbReference>
<evidence type="ECO:0000256" key="5">
    <source>
        <dbReference type="ARBA" id="ARBA00022692"/>
    </source>
</evidence>
<dbReference type="GO" id="GO:0042720">
    <property type="term" value="C:mitochondrial inner membrane peptidase complex"/>
    <property type="evidence" value="ECO:0007669"/>
    <property type="project" value="InterPro"/>
</dbReference>
<evidence type="ECO:0000256" key="1">
    <source>
        <dbReference type="ARBA" id="ARBA00004434"/>
    </source>
</evidence>
<dbReference type="Proteomes" id="UP000624404">
    <property type="component" value="Unassembled WGS sequence"/>
</dbReference>
<evidence type="ECO:0000259" key="13">
    <source>
        <dbReference type="Pfam" id="PF10502"/>
    </source>
</evidence>
<feature type="active site" evidence="11">
    <location>
        <position position="135"/>
    </location>
</feature>
<dbReference type="GO" id="GO:0006465">
    <property type="term" value="P:signal peptide processing"/>
    <property type="evidence" value="ECO:0007669"/>
    <property type="project" value="InterPro"/>
</dbReference>
<keyword evidence="10 12" id="KW-0472">Membrane</keyword>
<evidence type="ECO:0000256" key="10">
    <source>
        <dbReference type="ARBA" id="ARBA00023136"/>
    </source>
</evidence>
<dbReference type="GO" id="GO:0006627">
    <property type="term" value="P:protein processing involved in protein targeting to mitochondrion"/>
    <property type="evidence" value="ECO:0007669"/>
    <property type="project" value="InterPro"/>
</dbReference>
<accession>A0A8H2VYS0</accession>
<dbReference type="InterPro" id="IPR036286">
    <property type="entry name" value="LexA/Signal_pep-like_sf"/>
</dbReference>
<dbReference type="CDD" id="cd06530">
    <property type="entry name" value="S26_SPase_I"/>
    <property type="match status" value="1"/>
</dbReference>
<dbReference type="Pfam" id="PF10502">
    <property type="entry name" value="Peptidase_S26"/>
    <property type="match status" value="1"/>
</dbReference>
<comment type="subcellular location">
    <subcellularLocation>
        <location evidence="1">Mitochondrion inner membrane</location>
        <topology evidence="1">Single-pass membrane protein</topology>
    </subcellularLocation>
</comment>
<keyword evidence="9" id="KW-0496">Mitochondrion</keyword>
<comment type="caution">
    <text evidence="14">The sequence shown here is derived from an EMBL/GenBank/DDBJ whole genome shotgun (WGS) entry which is preliminary data.</text>
</comment>
<proteinExistence type="inferred from homology"/>
<dbReference type="PANTHER" id="PTHR46041:SF2">
    <property type="entry name" value="MITOCHONDRIAL INNER MEMBRANE PROTEASE SUBUNIT 2"/>
    <property type="match status" value="1"/>
</dbReference>
<keyword evidence="6" id="KW-0999">Mitochondrion inner membrane</keyword>
<evidence type="ECO:0000256" key="6">
    <source>
        <dbReference type="ARBA" id="ARBA00022792"/>
    </source>
</evidence>
<dbReference type="InterPro" id="IPR000223">
    <property type="entry name" value="Pept_S26A_signal_pept_1"/>
</dbReference>
<evidence type="ECO:0000313" key="14">
    <source>
        <dbReference type="EMBL" id="CAD6447709.1"/>
    </source>
</evidence>
<evidence type="ECO:0000256" key="2">
    <source>
        <dbReference type="ARBA" id="ARBA00007066"/>
    </source>
</evidence>
<dbReference type="OrthoDB" id="9996127at2759"/>
<dbReference type="GO" id="GO:0004252">
    <property type="term" value="F:serine-type endopeptidase activity"/>
    <property type="evidence" value="ECO:0007669"/>
    <property type="project" value="InterPro"/>
</dbReference>
<comment type="similarity">
    <text evidence="2">Belongs to the peptidase S26 family. IMP2 subfamily.</text>
</comment>
<feature type="transmembrane region" description="Helical" evidence="12">
    <location>
        <begin position="55"/>
        <end position="72"/>
    </location>
</feature>
<dbReference type="Gene3D" id="2.10.109.10">
    <property type="entry name" value="Umud Fragment, subunit A"/>
    <property type="match status" value="1"/>
</dbReference>
<name>A0A8H2VYS0_9HELO</name>
<dbReference type="SUPFAM" id="SSF51306">
    <property type="entry name" value="LexA/Signal peptidase"/>
    <property type="match status" value="1"/>
</dbReference>
<evidence type="ECO:0000313" key="15">
    <source>
        <dbReference type="Proteomes" id="UP000624404"/>
    </source>
</evidence>
<sequence length="225" mass="25434">MPAIHKAEHQILFPPSTSAFYIQSNPRHAPPQTMSQRLFSALKKGSSTLHFFKEFSFYSIIIVSWLPAVIFFQEHVAALHTIKGASMYPFLNSGYHESQTKDVCLVYKMNPTKGLERGMLVSFRSPYRPETLVVKRIIALEGDRVYTRSPYPYPIADIPAGHVWVEGDNNADARNSLDSNHYGPISVNMINGKLTRVLWPWGSMGAIRWEGWRGRTKVIRGGIGV</sequence>
<dbReference type="InterPro" id="IPR019533">
    <property type="entry name" value="Peptidase_S26"/>
</dbReference>
<evidence type="ECO:0000256" key="12">
    <source>
        <dbReference type="SAM" id="Phobius"/>
    </source>
</evidence>
<keyword evidence="8 12" id="KW-1133">Transmembrane helix</keyword>
<organism evidence="14 15">
    <name type="scientific">Sclerotinia trifoliorum</name>
    <dbReference type="NCBI Taxonomy" id="28548"/>
    <lineage>
        <taxon>Eukaryota</taxon>
        <taxon>Fungi</taxon>
        <taxon>Dikarya</taxon>
        <taxon>Ascomycota</taxon>
        <taxon>Pezizomycotina</taxon>
        <taxon>Leotiomycetes</taxon>
        <taxon>Helotiales</taxon>
        <taxon>Sclerotiniaceae</taxon>
        <taxon>Sclerotinia</taxon>
    </lineage>
</organism>
<evidence type="ECO:0000256" key="7">
    <source>
        <dbReference type="ARBA" id="ARBA00022801"/>
    </source>
</evidence>
<evidence type="ECO:0000256" key="11">
    <source>
        <dbReference type="PIRSR" id="PIRSR600223-1"/>
    </source>
</evidence>
<keyword evidence="7" id="KW-0378">Hydrolase</keyword>
<evidence type="ECO:0000256" key="8">
    <source>
        <dbReference type="ARBA" id="ARBA00022989"/>
    </source>
</evidence>
<dbReference type="PANTHER" id="PTHR46041">
    <property type="entry name" value="MITOCHONDRIAL INNER MEMBRANE PROTEASE SUBUNIT 2"/>
    <property type="match status" value="1"/>
</dbReference>
<keyword evidence="4" id="KW-0645">Protease</keyword>
<feature type="domain" description="Peptidase S26" evidence="13">
    <location>
        <begin position="61"/>
        <end position="147"/>
    </location>
</feature>
<feature type="active site" evidence="11">
    <location>
        <position position="86"/>
    </location>
</feature>
<evidence type="ECO:0000256" key="4">
    <source>
        <dbReference type="ARBA" id="ARBA00022670"/>
    </source>
</evidence>
<keyword evidence="15" id="KW-1185">Reference proteome</keyword>
<gene>
    <name evidence="14" type="ORF">SCLTRI_LOCUS7501</name>
</gene>
<evidence type="ECO:0000256" key="9">
    <source>
        <dbReference type="ARBA" id="ARBA00023128"/>
    </source>
</evidence>
<protein>
    <recommendedName>
        <fullName evidence="3">Mitochondrial inner membrane protease subunit 2</fullName>
    </recommendedName>
</protein>
<dbReference type="EMBL" id="CAJHIA010000030">
    <property type="protein sequence ID" value="CAD6447709.1"/>
    <property type="molecule type" value="Genomic_DNA"/>
</dbReference>
<dbReference type="PRINTS" id="PR00727">
    <property type="entry name" value="LEADERPTASE"/>
</dbReference>
<reference evidence="14" key="1">
    <citation type="submission" date="2020-10" db="EMBL/GenBank/DDBJ databases">
        <authorList>
            <person name="Kusch S."/>
        </authorList>
    </citation>
    <scope>NUCLEOTIDE SEQUENCE</scope>
    <source>
        <strain evidence="14">SwB9</strain>
    </source>
</reference>
<dbReference type="AlphaFoldDB" id="A0A8H2VYS0"/>
<keyword evidence="5 12" id="KW-0812">Transmembrane</keyword>
<evidence type="ECO:0000256" key="3">
    <source>
        <dbReference type="ARBA" id="ARBA00013650"/>
    </source>
</evidence>